<accession>A0A848F5E2</accession>
<dbReference type="Proteomes" id="UP000574067">
    <property type="component" value="Unassembled WGS sequence"/>
</dbReference>
<dbReference type="AlphaFoldDB" id="A0A848F5E2"/>
<dbReference type="InterPro" id="IPR006171">
    <property type="entry name" value="TOPRIM_dom"/>
</dbReference>
<dbReference type="Pfam" id="PF23639">
    <property type="entry name" value="DUF7146"/>
    <property type="match status" value="1"/>
</dbReference>
<dbReference type="CDD" id="cd01029">
    <property type="entry name" value="TOPRIM_primases"/>
    <property type="match status" value="1"/>
</dbReference>
<evidence type="ECO:0008006" key="5">
    <source>
        <dbReference type="Google" id="ProtNLM"/>
    </source>
</evidence>
<sequence length="334" mass="35914">MCDFLSHFLSAILALLGHAPETIQPGRIVRFSTNGRRGDKAGWCLLFEDLRGGVFGCYRQGISSVWTAIDRKRMTPAERAELQHRVQAARAEREAEQRQRWAANAQRNAAIWAQCAVLGADDPATRYLQHRLKADLWPLPACLRFHSALPYWHEGQELGRFPALVAPLVSPTGEVLALHRTYLSADGRKANVPAVKKLTGTAGPLAGAAIRLYEPEAGVQGVAEGIETALAAQLASGVATVSAYSALGMKSYVWSPDVRRLVVFADPGEAGQRAAQVLKARAASALVRCDVLTPSTASADWCDVWAARGGAELDRVAESITDAFEPAHQEGGGA</sequence>
<organism evidence="3 4">
    <name type="scientific">Azohydromonas caseinilytica</name>
    <dbReference type="NCBI Taxonomy" id="2728836"/>
    <lineage>
        <taxon>Bacteria</taxon>
        <taxon>Pseudomonadati</taxon>
        <taxon>Pseudomonadota</taxon>
        <taxon>Betaproteobacteria</taxon>
        <taxon>Burkholderiales</taxon>
        <taxon>Sphaerotilaceae</taxon>
        <taxon>Azohydromonas</taxon>
    </lineage>
</organism>
<dbReference type="Pfam" id="PF13362">
    <property type="entry name" value="Toprim_3"/>
    <property type="match status" value="1"/>
</dbReference>
<comment type="caution">
    <text evidence="3">The sequence shown here is derived from an EMBL/GenBank/DDBJ whole genome shotgun (WGS) entry which is preliminary data.</text>
</comment>
<dbReference type="InterPro" id="IPR055570">
    <property type="entry name" value="DUF7146"/>
</dbReference>
<evidence type="ECO:0000259" key="1">
    <source>
        <dbReference type="Pfam" id="PF13362"/>
    </source>
</evidence>
<feature type="domain" description="Toprim" evidence="1">
    <location>
        <begin position="221"/>
        <end position="309"/>
    </location>
</feature>
<dbReference type="InterPro" id="IPR034154">
    <property type="entry name" value="TOPRIM_DnaG/twinkle"/>
</dbReference>
<gene>
    <name evidence="3" type="ORF">HHL10_02585</name>
</gene>
<feature type="domain" description="DUF7146" evidence="2">
    <location>
        <begin position="104"/>
        <end position="211"/>
    </location>
</feature>
<evidence type="ECO:0000313" key="3">
    <source>
        <dbReference type="EMBL" id="NML13866.1"/>
    </source>
</evidence>
<keyword evidence="4" id="KW-1185">Reference proteome</keyword>
<dbReference type="RefSeq" id="WP_169158745.1">
    <property type="nucleotide sequence ID" value="NZ_JABBFW010000001.1"/>
</dbReference>
<evidence type="ECO:0000259" key="2">
    <source>
        <dbReference type="Pfam" id="PF23639"/>
    </source>
</evidence>
<dbReference type="EMBL" id="JABBFW010000001">
    <property type="protein sequence ID" value="NML13866.1"/>
    <property type="molecule type" value="Genomic_DNA"/>
</dbReference>
<reference evidence="3 4" key="1">
    <citation type="submission" date="2020-04" db="EMBL/GenBank/DDBJ databases">
        <title>Azohydromonas sp. isolated from soil.</title>
        <authorList>
            <person name="Dahal R.H."/>
        </authorList>
    </citation>
    <scope>NUCLEOTIDE SEQUENCE [LARGE SCALE GENOMIC DNA]</scope>
    <source>
        <strain evidence="3 4">G-1-1-14</strain>
    </source>
</reference>
<protein>
    <recommendedName>
        <fullName evidence="5">Toprim domain-containing protein</fullName>
    </recommendedName>
</protein>
<proteinExistence type="predicted"/>
<evidence type="ECO:0000313" key="4">
    <source>
        <dbReference type="Proteomes" id="UP000574067"/>
    </source>
</evidence>
<name>A0A848F5E2_9BURK</name>